<dbReference type="PROSITE" id="PS00070">
    <property type="entry name" value="ALDEHYDE_DEHYDR_CYS"/>
    <property type="match status" value="1"/>
</dbReference>
<dbReference type="InterPro" id="IPR015590">
    <property type="entry name" value="Aldehyde_DH_dom"/>
</dbReference>
<dbReference type="EC" id="1.2.1.8" evidence="7"/>
<organism evidence="7 8">
    <name type="scientific">Pandoraea iniqua</name>
    <dbReference type="NCBI Taxonomy" id="2508288"/>
    <lineage>
        <taxon>Bacteria</taxon>
        <taxon>Pseudomonadati</taxon>
        <taxon>Pseudomonadota</taxon>
        <taxon>Betaproteobacteria</taxon>
        <taxon>Burkholderiales</taxon>
        <taxon>Burkholderiaceae</taxon>
        <taxon>Pandoraea</taxon>
    </lineage>
</organism>
<sequence length="529" mass="57185">MPRLEGIWRWPIAFSRVTLPAARYPSATVPQNTNILGDLVSLATPPLLRHYVDGAFIATDRQFDNVSPVDGRLIAKVCEADADIVDRAVAAARRALHEGPWGKTTPAERAAVLHRIADGIQARFDDFVAAEVADTGRPVEQARTLDIARGIANFRMFADLIKTAGTEMYEMRAADGGDVMNYVTRKPLGVIGIISPWNLPLLLFTWKVAPALAMGNCVVTKPSEETPSSATLLAEVMDAAGVPPGVFNLVHGFGPNSAGEFLTKHPDVAAITFTGESRTGSAIMKAVADGVKEISFELGGKNAAVVFADADFDAAVDGVVRSSFTNAGQVCLCSERVYVERPIYERFVAALAERAAALRIDAPDAQGVQMGPLVSRKHREKVLSYYKLAVEEGATVVTGGGVPVFGDARDEGAFVQPTVWTGLPDTARCVREEIFGPVCHVAPFDSEDEVIRRVNDSDYGLAGCVWTTNLSRAHRVARQFQTGLVWVNTWFLRDLRTPFGGVKLSGLGREGGRHSLDFYSEITNICIKL</sequence>
<accession>A0A5E4WBC3</accession>
<proteinExistence type="inferred from homology"/>
<dbReference type="CDD" id="cd07093">
    <property type="entry name" value="ALDH_F8_HMSADH"/>
    <property type="match status" value="1"/>
</dbReference>
<dbReference type="Pfam" id="PF00171">
    <property type="entry name" value="Aldedh"/>
    <property type="match status" value="1"/>
</dbReference>
<dbReference type="InterPro" id="IPR016160">
    <property type="entry name" value="Ald_DH_CS_CYS"/>
</dbReference>
<dbReference type="PANTHER" id="PTHR43720:SF2">
    <property type="entry name" value="2-AMINOMUCONIC SEMIALDEHYDE DEHYDROGENASE"/>
    <property type="match status" value="1"/>
</dbReference>
<evidence type="ECO:0000256" key="3">
    <source>
        <dbReference type="ARBA" id="ARBA00023027"/>
    </source>
</evidence>
<dbReference type="Gene3D" id="3.40.605.10">
    <property type="entry name" value="Aldehyde Dehydrogenase, Chain A, domain 1"/>
    <property type="match status" value="1"/>
</dbReference>
<dbReference type="InterPro" id="IPR017628">
    <property type="entry name" value="OHmuconic_semiald_DH"/>
</dbReference>
<protein>
    <submittedName>
        <fullName evidence="7">Betaine-aldehyde dehydrogenase</fullName>
        <ecNumber evidence="7">1.2.1.8</ecNumber>
    </submittedName>
</protein>
<dbReference type="InterPro" id="IPR016161">
    <property type="entry name" value="Ald_DH/histidinol_DH"/>
</dbReference>
<evidence type="ECO:0000256" key="4">
    <source>
        <dbReference type="PROSITE-ProRule" id="PRU10007"/>
    </source>
</evidence>
<keyword evidence="3" id="KW-0520">NAD</keyword>
<evidence type="ECO:0000256" key="5">
    <source>
        <dbReference type="RuleBase" id="RU003345"/>
    </source>
</evidence>
<evidence type="ECO:0000256" key="1">
    <source>
        <dbReference type="ARBA" id="ARBA00009986"/>
    </source>
</evidence>
<dbReference type="NCBIfam" id="TIGR03216">
    <property type="entry name" value="OH_muco_semi_DH"/>
    <property type="match status" value="1"/>
</dbReference>
<evidence type="ECO:0000256" key="2">
    <source>
        <dbReference type="ARBA" id="ARBA00023002"/>
    </source>
</evidence>
<dbReference type="Gene3D" id="3.40.309.10">
    <property type="entry name" value="Aldehyde Dehydrogenase, Chain A, domain 2"/>
    <property type="match status" value="1"/>
</dbReference>
<reference evidence="7 8" key="1">
    <citation type="submission" date="2019-08" db="EMBL/GenBank/DDBJ databases">
        <authorList>
            <person name="Peeters C."/>
        </authorList>
    </citation>
    <scope>NUCLEOTIDE SEQUENCE [LARGE SCALE GENOMIC DNA]</scope>
    <source>
        <strain evidence="7 8">LMG 31115</strain>
    </source>
</reference>
<dbReference type="Proteomes" id="UP000333828">
    <property type="component" value="Unassembled WGS sequence"/>
</dbReference>
<dbReference type="InterPro" id="IPR016162">
    <property type="entry name" value="Ald_DH_N"/>
</dbReference>
<evidence type="ECO:0000313" key="7">
    <source>
        <dbReference type="EMBL" id="VVE22307.1"/>
    </source>
</evidence>
<dbReference type="SUPFAM" id="SSF53720">
    <property type="entry name" value="ALDH-like"/>
    <property type="match status" value="1"/>
</dbReference>
<dbReference type="AlphaFoldDB" id="A0A5E4WBC3"/>
<dbReference type="InterPro" id="IPR016163">
    <property type="entry name" value="Ald_DH_C"/>
</dbReference>
<dbReference type="EMBL" id="CABPSI010000003">
    <property type="protein sequence ID" value="VVE22307.1"/>
    <property type="molecule type" value="Genomic_DNA"/>
</dbReference>
<keyword evidence="2 5" id="KW-0560">Oxidoreductase</keyword>
<gene>
    <name evidence="7" type="ORF">PIN31115_03204</name>
</gene>
<evidence type="ECO:0000259" key="6">
    <source>
        <dbReference type="Pfam" id="PF00171"/>
    </source>
</evidence>
<evidence type="ECO:0000313" key="8">
    <source>
        <dbReference type="Proteomes" id="UP000333828"/>
    </source>
</evidence>
<dbReference type="InterPro" id="IPR029510">
    <property type="entry name" value="Ald_DH_CS_GLU"/>
</dbReference>
<feature type="domain" description="Aldehyde dehydrogenase" evidence="6">
    <location>
        <begin position="60"/>
        <end position="524"/>
    </location>
</feature>
<dbReference type="FunFam" id="3.40.605.10:FF:000007">
    <property type="entry name" value="NAD/NADP-dependent betaine aldehyde dehydrogenase"/>
    <property type="match status" value="1"/>
</dbReference>
<dbReference type="PANTHER" id="PTHR43720">
    <property type="entry name" value="2-AMINOMUCONIC SEMIALDEHYDE DEHYDROGENASE"/>
    <property type="match status" value="1"/>
</dbReference>
<dbReference type="FunFam" id="3.40.309.10:FF:000009">
    <property type="entry name" value="Aldehyde dehydrogenase A"/>
    <property type="match status" value="1"/>
</dbReference>
<dbReference type="PROSITE" id="PS00687">
    <property type="entry name" value="ALDEHYDE_DEHYDR_GLU"/>
    <property type="match status" value="1"/>
</dbReference>
<keyword evidence="8" id="KW-1185">Reference proteome</keyword>
<comment type="similarity">
    <text evidence="1 5">Belongs to the aldehyde dehydrogenase family.</text>
</comment>
<name>A0A5E4WBC3_9BURK</name>
<dbReference type="GO" id="GO:0008802">
    <property type="term" value="F:betaine-aldehyde dehydrogenase (NAD+) activity"/>
    <property type="evidence" value="ECO:0007669"/>
    <property type="project" value="UniProtKB-EC"/>
</dbReference>
<feature type="active site" evidence="4">
    <location>
        <position position="297"/>
    </location>
</feature>